<feature type="domain" description="Cadherin" evidence="21">
    <location>
        <begin position="459"/>
        <end position="567"/>
    </location>
</feature>
<dbReference type="PRINTS" id="PR00205">
    <property type="entry name" value="CADHERIN"/>
</dbReference>
<evidence type="ECO:0000256" key="19">
    <source>
        <dbReference type="RuleBase" id="RU004357"/>
    </source>
</evidence>
<evidence type="ECO:0000256" key="18">
    <source>
        <dbReference type="RuleBase" id="RU003318"/>
    </source>
</evidence>
<keyword evidence="14 20" id="KW-0472">Membrane</keyword>
<dbReference type="PANTHER" id="PTHR24027">
    <property type="entry name" value="CADHERIN-23"/>
    <property type="match status" value="1"/>
</dbReference>
<dbReference type="CDD" id="cd11304">
    <property type="entry name" value="Cadherin_repeat"/>
    <property type="match status" value="5"/>
</dbReference>
<evidence type="ECO:0000256" key="3">
    <source>
        <dbReference type="ARBA" id="ARBA00021701"/>
    </source>
</evidence>
<keyword evidence="15" id="KW-0325">Glycoprotein</keyword>
<accession>A0ABD1JPZ4</accession>
<dbReference type="SMART" id="SM00112">
    <property type="entry name" value="CA"/>
    <property type="match status" value="5"/>
</dbReference>
<dbReference type="GO" id="GO:0005886">
    <property type="term" value="C:plasma membrane"/>
    <property type="evidence" value="ECO:0007669"/>
    <property type="project" value="UniProtKB-SubCell"/>
</dbReference>
<keyword evidence="7" id="KW-0479">Metal-binding</keyword>
<dbReference type="GO" id="GO:0007155">
    <property type="term" value="P:cell adhesion"/>
    <property type="evidence" value="ECO:0007669"/>
    <property type="project" value="UniProtKB-KW"/>
</dbReference>
<evidence type="ECO:0000256" key="13">
    <source>
        <dbReference type="ARBA" id="ARBA00022989"/>
    </source>
</evidence>
<evidence type="ECO:0000256" key="1">
    <source>
        <dbReference type="ARBA" id="ARBA00004251"/>
    </source>
</evidence>
<keyword evidence="4" id="KW-1003">Cell membrane</keyword>
<evidence type="ECO:0000256" key="17">
    <source>
        <dbReference type="PROSITE-ProRule" id="PRU00043"/>
    </source>
</evidence>
<evidence type="ECO:0000256" key="8">
    <source>
        <dbReference type="ARBA" id="ARBA00022729"/>
    </source>
</evidence>
<keyword evidence="10 17" id="KW-0106">Calcium</keyword>
<gene>
    <name evidence="22" type="ORF">ACEWY4_015537</name>
</gene>
<dbReference type="InterPro" id="IPR015919">
    <property type="entry name" value="Cadherin-like_sf"/>
</dbReference>
<dbReference type="Gene3D" id="4.10.900.10">
    <property type="entry name" value="TCF3-CBD (Catenin binding domain)"/>
    <property type="match status" value="1"/>
</dbReference>
<evidence type="ECO:0000259" key="21">
    <source>
        <dbReference type="PROSITE" id="PS50268"/>
    </source>
</evidence>
<feature type="domain" description="Cadherin" evidence="21">
    <location>
        <begin position="137"/>
        <end position="244"/>
    </location>
</feature>
<evidence type="ECO:0000256" key="6">
    <source>
        <dbReference type="ARBA" id="ARBA00022692"/>
    </source>
</evidence>
<dbReference type="GO" id="GO:0048646">
    <property type="term" value="P:anatomical structure formation involved in morphogenesis"/>
    <property type="evidence" value="ECO:0007669"/>
    <property type="project" value="UniProtKB-ARBA"/>
</dbReference>
<dbReference type="FunFam" id="2.60.40.60:FF:000202">
    <property type="entry name" value="cadherin-8 isoform X4"/>
    <property type="match status" value="1"/>
</dbReference>
<dbReference type="GO" id="GO:0005912">
    <property type="term" value="C:adherens junction"/>
    <property type="evidence" value="ECO:0007669"/>
    <property type="project" value="UniProtKB-SubCell"/>
</dbReference>
<feature type="domain" description="Cadherin" evidence="21">
    <location>
        <begin position="357"/>
        <end position="460"/>
    </location>
</feature>
<proteinExistence type="predicted"/>
<dbReference type="GO" id="GO:0005509">
    <property type="term" value="F:calcium ion binding"/>
    <property type="evidence" value="ECO:0007669"/>
    <property type="project" value="UniProtKB-UniRule"/>
</dbReference>
<dbReference type="InterPro" id="IPR027397">
    <property type="entry name" value="Catenin-bd_sf"/>
</dbReference>
<dbReference type="InterPro" id="IPR000233">
    <property type="entry name" value="Cadherin_Y-type_LIR"/>
</dbReference>
<keyword evidence="6 18" id="KW-0812">Transmembrane</keyword>
<evidence type="ECO:0000256" key="14">
    <source>
        <dbReference type="ARBA" id="ARBA00023136"/>
    </source>
</evidence>
<dbReference type="AlphaFoldDB" id="A0ABD1JPZ4"/>
<comment type="function">
    <text evidence="19">Cadherins are calcium-dependent cell adhesion proteins.</text>
</comment>
<dbReference type="GO" id="GO:0060562">
    <property type="term" value="P:epithelial tube morphogenesis"/>
    <property type="evidence" value="ECO:0007669"/>
    <property type="project" value="UniProtKB-ARBA"/>
</dbReference>
<dbReference type="PROSITE" id="PS00232">
    <property type="entry name" value="CADHERIN_1"/>
    <property type="match status" value="2"/>
</dbReference>
<dbReference type="PROSITE" id="PS50268">
    <property type="entry name" value="CADHERIN_2"/>
    <property type="match status" value="5"/>
</dbReference>
<evidence type="ECO:0000256" key="12">
    <source>
        <dbReference type="ARBA" id="ARBA00022949"/>
    </source>
</evidence>
<feature type="transmembrane region" description="Helical" evidence="20">
    <location>
        <begin position="579"/>
        <end position="601"/>
    </location>
</feature>
<name>A0ABD1JPZ4_9TELE</name>
<evidence type="ECO:0000256" key="5">
    <source>
        <dbReference type="ARBA" id="ARBA00022685"/>
    </source>
</evidence>
<keyword evidence="5" id="KW-0165">Cleavage on pair of basic residues</keyword>
<protein>
    <recommendedName>
        <fullName evidence="3">Cadherin-5</fullName>
    </recommendedName>
    <alternativeName>
        <fullName evidence="16">Vascular endothelial cadherin</fullName>
    </alternativeName>
</protein>
<dbReference type="Pfam" id="PF01049">
    <property type="entry name" value="CADH_Y-type_LIR"/>
    <property type="match status" value="1"/>
</dbReference>
<comment type="caution">
    <text evidence="22">The sequence shown here is derived from an EMBL/GenBank/DDBJ whole genome shotgun (WGS) entry which is preliminary data.</text>
</comment>
<dbReference type="EMBL" id="JBHFQA010000013">
    <property type="protein sequence ID" value="KAL2088638.1"/>
    <property type="molecule type" value="Genomic_DNA"/>
</dbReference>
<feature type="domain" description="Cadherin" evidence="21">
    <location>
        <begin position="245"/>
        <end position="356"/>
    </location>
</feature>
<evidence type="ECO:0000256" key="11">
    <source>
        <dbReference type="ARBA" id="ARBA00022889"/>
    </source>
</evidence>
<dbReference type="FunFam" id="2.60.40.60:FF:000022">
    <property type="entry name" value="Cadherin 2"/>
    <property type="match status" value="1"/>
</dbReference>
<keyword evidence="12" id="KW-0965">Cell junction</keyword>
<evidence type="ECO:0000256" key="7">
    <source>
        <dbReference type="ARBA" id="ARBA00022723"/>
    </source>
</evidence>
<evidence type="ECO:0000256" key="15">
    <source>
        <dbReference type="ARBA" id="ARBA00023180"/>
    </source>
</evidence>
<dbReference type="InterPro" id="IPR002126">
    <property type="entry name" value="Cadherin-like_dom"/>
</dbReference>
<keyword evidence="23" id="KW-1185">Reference proteome</keyword>
<evidence type="ECO:0000256" key="20">
    <source>
        <dbReference type="SAM" id="Phobius"/>
    </source>
</evidence>
<dbReference type="InterPro" id="IPR039808">
    <property type="entry name" value="Cadherin"/>
</dbReference>
<comment type="subcellular location">
    <subcellularLocation>
        <location evidence="2">Cell junction</location>
        <location evidence="2">Adherens junction</location>
    </subcellularLocation>
    <subcellularLocation>
        <location evidence="1 18">Cell membrane</location>
        <topology evidence="1 18">Single-pass type I membrane protein</topology>
    </subcellularLocation>
</comment>
<keyword evidence="11 18" id="KW-0130">Cell adhesion</keyword>
<evidence type="ECO:0000313" key="23">
    <source>
        <dbReference type="Proteomes" id="UP001591681"/>
    </source>
</evidence>
<feature type="domain" description="Cadherin" evidence="21">
    <location>
        <begin position="44"/>
        <end position="137"/>
    </location>
</feature>
<evidence type="ECO:0000256" key="9">
    <source>
        <dbReference type="ARBA" id="ARBA00022737"/>
    </source>
</evidence>
<evidence type="ECO:0000256" key="4">
    <source>
        <dbReference type="ARBA" id="ARBA00022475"/>
    </source>
</evidence>
<evidence type="ECO:0000256" key="16">
    <source>
        <dbReference type="ARBA" id="ARBA00030559"/>
    </source>
</evidence>
<dbReference type="InterPro" id="IPR020894">
    <property type="entry name" value="Cadherin_CS"/>
</dbReference>
<organism evidence="22 23">
    <name type="scientific">Coilia grayii</name>
    <name type="common">Gray's grenadier anchovy</name>
    <dbReference type="NCBI Taxonomy" id="363190"/>
    <lineage>
        <taxon>Eukaryota</taxon>
        <taxon>Metazoa</taxon>
        <taxon>Chordata</taxon>
        <taxon>Craniata</taxon>
        <taxon>Vertebrata</taxon>
        <taxon>Euteleostomi</taxon>
        <taxon>Actinopterygii</taxon>
        <taxon>Neopterygii</taxon>
        <taxon>Teleostei</taxon>
        <taxon>Clupei</taxon>
        <taxon>Clupeiformes</taxon>
        <taxon>Clupeoidei</taxon>
        <taxon>Engraulidae</taxon>
        <taxon>Coilinae</taxon>
        <taxon>Coilia</taxon>
    </lineage>
</organism>
<dbReference type="PANTHER" id="PTHR24027:SF89">
    <property type="entry name" value="CADHERIN-5"/>
    <property type="match status" value="1"/>
</dbReference>
<evidence type="ECO:0000256" key="2">
    <source>
        <dbReference type="ARBA" id="ARBA00004536"/>
    </source>
</evidence>
<evidence type="ECO:0000256" key="10">
    <source>
        <dbReference type="ARBA" id="ARBA00022837"/>
    </source>
</evidence>
<dbReference type="Proteomes" id="UP001591681">
    <property type="component" value="Unassembled WGS sequence"/>
</dbReference>
<dbReference type="FunFam" id="4.10.900.10:FF:000001">
    <property type="entry name" value="Cadherin 2"/>
    <property type="match status" value="1"/>
</dbReference>
<dbReference type="GO" id="GO:0045216">
    <property type="term" value="P:cell-cell junction organization"/>
    <property type="evidence" value="ECO:0007669"/>
    <property type="project" value="UniProtKB-ARBA"/>
</dbReference>
<dbReference type="SUPFAM" id="SSF49313">
    <property type="entry name" value="Cadherin-like"/>
    <property type="match status" value="5"/>
</dbReference>
<sequence>MGACGRVDVRGRRGLVVLLLWGCALVGVYGDISTWRWNHLKTFESSEVPDPPTFITKLDNQKFNIEEHRYRIEGEGAGTIFSVNDEGKLYVIGLLDREKKSLYHLTARLLNRANQDVEPSSNFVIEVQDINDNAPVFHEPFKGFVPEMSVSGTVVMTVNATDDDDPTTDNGKVRYKLLNGTDIFSIDEKKGTIRTKVFNLDRETTPEYKIMVQAKDSAANTFGLTDTATVTIRIEDINDNMATFKRNQYIFRVREDVRVDANIGTVEVEDKDEEQNKNPIFKIDDRLINNLFEIKKDQHKNGVLSLKQPLDYEKHSSYRFTVTVTEETVNAPHNTKGHNKAEVVISVIDVDEPPVFDEREYNISVREETFPVIIPVSIKAKDPDMANRPIRYSIEESCPIAIDPKEGTLSLKVKLDREYKPLHRCQVTAEESLPDGQEGQKSYAMINLVVQDVNDHAPKLSTEEIDVCESDRPGTVIATLSAIDKDEISTSFTFRLAKPSSNFTLSDNNNGTATLLVKQGGFKTEDASDHALEIEVADGRGGPGVLKSVERVRIKVCQCASDRTPEYCRPHRRQVGVSVHALITILLCIVTILVIVILLVLRQRYRKDTLVALGKSSGEIHEQLVTYDEEGGGEMDTNGYDVSILTSARHDGALLPGPGVYARVNKPPACKGDMAAMIEVKKDEADHDRDGAPYDTLHIYGYEGPGSLAGSLSSLESSSSGDSLDYDFLNDWGPRFRTLAELYGVDCYAGDAPY</sequence>
<keyword evidence="8" id="KW-0732">Signal</keyword>
<keyword evidence="13 20" id="KW-1133">Transmembrane helix</keyword>
<evidence type="ECO:0000313" key="22">
    <source>
        <dbReference type="EMBL" id="KAL2088638.1"/>
    </source>
</evidence>
<keyword evidence="9" id="KW-0677">Repeat</keyword>
<dbReference type="Gene3D" id="2.60.40.60">
    <property type="entry name" value="Cadherins"/>
    <property type="match status" value="5"/>
</dbReference>
<dbReference type="Pfam" id="PF00028">
    <property type="entry name" value="Cadherin"/>
    <property type="match status" value="3"/>
</dbReference>
<reference evidence="22 23" key="1">
    <citation type="submission" date="2024-09" db="EMBL/GenBank/DDBJ databases">
        <title>A chromosome-level genome assembly of Gray's grenadier anchovy, Coilia grayii.</title>
        <authorList>
            <person name="Fu Z."/>
        </authorList>
    </citation>
    <scope>NUCLEOTIDE SEQUENCE [LARGE SCALE GENOMIC DNA]</scope>
    <source>
        <strain evidence="22">G4</strain>
        <tissue evidence="22">Muscle</tissue>
    </source>
</reference>